<dbReference type="EMBL" id="JAQIPB010000008">
    <property type="protein sequence ID" value="MDA7418181.1"/>
    <property type="molecule type" value="Genomic_DNA"/>
</dbReference>
<dbReference type="Gene3D" id="3.10.450.50">
    <property type="match status" value="1"/>
</dbReference>
<dbReference type="SUPFAM" id="SSF48452">
    <property type="entry name" value="TPR-like"/>
    <property type="match status" value="1"/>
</dbReference>
<feature type="compositionally biased region" description="Low complexity" evidence="2">
    <location>
        <begin position="259"/>
        <end position="274"/>
    </location>
</feature>
<dbReference type="PROSITE" id="PS50005">
    <property type="entry name" value="TPR"/>
    <property type="match status" value="1"/>
</dbReference>
<dbReference type="Pfam" id="PF13414">
    <property type="entry name" value="TPR_11"/>
    <property type="match status" value="1"/>
</dbReference>
<feature type="domain" description="Cds6 C-terminal" evidence="4">
    <location>
        <begin position="294"/>
        <end position="397"/>
    </location>
</feature>
<feature type="repeat" description="TPR" evidence="1">
    <location>
        <begin position="100"/>
        <end position="133"/>
    </location>
</feature>
<dbReference type="Pfam" id="PF24125">
    <property type="entry name" value="Cds6_C"/>
    <property type="match status" value="1"/>
</dbReference>
<feature type="compositionally biased region" description="Pro residues" evidence="2">
    <location>
        <begin position="205"/>
        <end position="215"/>
    </location>
</feature>
<dbReference type="InterPro" id="IPR011990">
    <property type="entry name" value="TPR-like_helical_dom_sf"/>
</dbReference>
<evidence type="ECO:0000313" key="5">
    <source>
        <dbReference type="EMBL" id="MDA7418181.1"/>
    </source>
</evidence>
<evidence type="ECO:0000256" key="3">
    <source>
        <dbReference type="SAM" id="SignalP"/>
    </source>
</evidence>
<dbReference type="SUPFAM" id="SSF54427">
    <property type="entry name" value="NTF2-like"/>
    <property type="match status" value="1"/>
</dbReference>
<evidence type="ECO:0000256" key="1">
    <source>
        <dbReference type="PROSITE-ProRule" id="PRU00339"/>
    </source>
</evidence>
<dbReference type="RefSeq" id="WP_271429391.1">
    <property type="nucleotide sequence ID" value="NZ_JAQIPB010000008.1"/>
</dbReference>
<proteinExistence type="predicted"/>
<dbReference type="AlphaFoldDB" id="A0AAE3NC96"/>
<protein>
    <submittedName>
        <fullName evidence="5">Tetratricopeptide repeat protein</fullName>
    </submittedName>
</protein>
<sequence length="402" mass="41692">MSQKFAVPFRLKALSRAGLLAMAALLGAGAAIANDHDAVDALIQARKYDEALSRADKFLSDKPRDVQMRFLKGVAQLESNRRAEAIATFTQLTQDAPELPEPYNNLAVLHASQGQYDRARQALESALRTNPSYATAQENLGDVYARMAGDAYSQALQMGQNSQAVAPKLAVIRTMFPNAGSNADASRLSAAPAKGTKVASAPVAAPAPAPAPAPAAAPARAPAAPVPAPAPVAVPAPAAAKAPVAAPAPAKAPAPAPAAAPAKPAAAPAKPAAEPAAAPAPASAAASAAQTAEVEKAVRAWAAAWAAQDMKRYLAAYASDFDAAGGKSRAEWEEERRQRIVGKSDISVDVENLEVSVDGKTAVARFLQRYKADRLNVRSRKTLNLQQQGGEWLITRESVGGR</sequence>
<evidence type="ECO:0000313" key="6">
    <source>
        <dbReference type="Proteomes" id="UP001212602"/>
    </source>
</evidence>
<feature type="chain" id="PRO_5041914294" evidence="3">
    <location>
        <begin position="34"/>
        <end position="402"/>
    </location>
</feature>
<dbReference type="InterPro" id="IPR056203">
    <property type="entry name" value="Cds6_C"/>
</dbReference>
<dbReference type="Pfam" id="PF13432">
    <property type="entry name" value="TPR_16"/>
    <property type="match status" value="1"/>
</dbReference>
<keyword evidence="3" id="KW-0732">Signal</keyword>
<organism evidence="5 6">
    <name type="scientific">Xenophilus arseniciresistens</name>
    <dbReference type="NCBI Taxonomy" id="1283306"/>
    <lineage>
        <taxon>Bacteria</taxon>
        <taxon>Pseudomonadati</taxon>
        <taxon>Pseudomonadota</taxon>
        <taxon>Betaproteobacteria</taxon>
        <taxon>Burkholderiales</taxon>
        <taxon>Comamonadaceae</taxon>
        <taxon>Xenophilus</taxon>
    </lineage>
</organism>
<dbReference type="Proteomes" id="UP001212602">
    <property type="component" value="Unassembled WGS sequence"/>
</dbReference>
<accession>A0AAE3NC96</accession>
<comment type="caution">
    <text evidence="5">The sequence shown here is derived from an EMBL/GenBank/DDBJ whole genome shotgun (WGS) entry which is preliminary data.</text>
</comment>
<evidence type="ECO:0000259" key="4">
    <source>
        <dbReference type="Pfam" id="PF24125"/>
    </source>
</evidence>
<keyword evidence="6" id="KW-1185">Reference proteome</keyword>
<dbReference type="InterPro" id="IPR019734">
    <property type="entry name" value="TPR_rpt"/>
</dbReference>
<evidence type="ECO:0000256" key="2">
    <source>
        <dbReference type="SAM" id="MobiDB-lite"/>
    </source>
</evidence>
<feature type="region of interest" description="Disordered" evidence="2">
    <location>
        <begin position="248"/>
        <end position="274"/>
    </location>
</feature>
<dbReference type="InterPro" id="IPR032710">
    <property type="entry name" value="NTF2-like_dom_sf"/>
</dbReference>
<reference evidence="5" key="1">
    <citation type="submission" date="2023-01" db="EMBL/GenBank/DDBJ databases">
        <title>Xenophilus mangrovi sp. nov., isolated from soil of Mangrove nature reserve.</title>
        <authorList>
            <person name="Xu S."/>
            <person name="Liu Z."/>
            <person name="Xu Y."/>
        </authorList>
    </citation>
    <scope>NUCLEOTIDE SEQUENCE</scope>
    <source>
        <strain evidence="5">YW8</strain>
    </source>
</reference>
<gene>
    <name evidence="5" type="ORF">PGB34_17585</name>
</gene>
<dbReference type="Gene3D" id="1.25.40.10">
    <property type="entry name" value="Tetratricopeptide repeat domain"/>
    <property type="match status" value="1"/>
</dbReference>
<keyword evidence="1" id="KW-0802">TPR repeat</keyword>
<dbReference type="SMART" id="SM00028">
    <property type="entry name" value="TPR"/>
    <property type="match status" value="2"/>
</dbReference>
<feature type="signal peptide" evidence="3">
    <location>
        <begin position="1"/>
        <end position="33"/>
    </location>
</feature>
<name>A0AAE3NC96_9BURK</name>
<feature type="region of interest" description="Disordered" evidence="2">
    <location>
        <begin position="203"/>
        <end position="227"/>
    </location>
</feature>